<feature type="chain" id="PRO_5034363522" description="alpha-1,2-Mannosidase" evidence="14">
    <location>
        <begin position="20"/>
        <end position="462"/>
    </location>
</feature>
<dbReference type="PANTHER" id="PTHR11742:SF101">
    <property type="entry name" value="MANNOSYL-OLIGOSACCHARIDE ALPHA-1,2-MANNOSIDASE 1B"/>
    <property type="match status" value="1"/>
</dbReference>
<evidence type="ECO:0000256" key="13">
    <source>
        <dbReference type="RuleBase" id="RU361193"/>
    </source>
</evidence>
<reference evidence="15" key="1">
    <citation type="submission" date="2021-03" db="EMBL/GenBank/DDBJ databases">
        <authorList>
            <person name="Tagirdzhanova G."/>
        </authorList>
    </citation>
    <scope>NUCLEOTIDE SEQUENCE</scope>
</reference>
<feature type="active site" evidence="11">
    <location>
        <position position="429"/>
    </location>
</feature>
<dbReference type="InterPro" id="IPR001382">
    <property type="entry name" value="Glyco_hydro_47"/>
</dbReference>
<sequence>MRPVLSSWAFALCLTSCCGSVLPHSGTPSYNYFTSAEHPLAVEEDRVSSGPNIDISNEERASAVKDAFTFAFNNYWELCKGQDELLPVTNACGNSRNHWGASAIDALSTALIMGIRPIVAEILEYIPTIDFTTTATHVSLFETTIRYLAGMLSAYDLLQGPLSELSSNPAAVESLLAQSKSLADSLKFAFDTPTGIPANDIFFTTRSTGGATSNGLATTGSLQLEWQRLSDLTGDPEYSILAQKAETYLLNPQPAWAEPFPGLVGTRIDITNGLFLDATGGWNGGDDSFYEYLLKMYVYDSSRYGNYSDRWILAADSTMEHLVSHPSSRPQLTFLASFADTSFVNSSQHLTCFDGGSFLLGGQVFDKKEYIDFGLALVKGCRATYEQTATRIGPEQFSWNTSAIMPDQADFFENSGFYITNPSYALRPEVLESFYYAFRITGELRFLLNVCFSLVFDNPKPL</sequence>
<keyword evidence="4 14" id="KW-0732">Signal</keyword>
<evidence type="ECO:0000256" key="4">
    <source>
        <dbReference type="ARBA" id="ARBA00022729"/>
    </source>
</evidence>
<dbReference type="InterPro" id="IPR036026">
    <property type="entry name" value="Seven-hairpin_glycosidases"/>
</dbReference>
<evidence type="ECO:0000256" key="14">
    <source>
        <dbReference type="SAM" id="SignalP"/>
    </source>
</evidence>
<evidence type="ECO:0000313" key="15">
    <source>
        <dbReference type="EMBL" id="CAF9909114.1"/>
    </source>
</evidence>
<keyword evidence="8 13" id="KW-0326">Glycosidase</keyword>
<dbReference type="GO" id="GO:0004571">
    <property type="term" value="F:mannosyl-oligosaccharide 1,2-alpha-mannosidase activity"/>
    <property type="evidence" value="ECO:0007669"/>
    <property type="project" value="UniProtKB-EC"/>
</dbReference>
<dbReference type="PANTHER" id="PTHR11742">
    <property type="entry name" value="MANNOSYL-OLIGOSACCHARIDE ALPHA-1,2-MANNOSIDASE-RELATED"/>
    <property type="match status" value="1"/>
</dbReference>
<evidence type="ECO:0000256" key="9">
    <source>
        <dbReference type="ARBA" id="ARBA00047669"/>
    </source>
</evidence>
<accession>A0A8H3ID19</accession>
<keyword evidence="16" id="KW-1185">Reference proteome</keyword>
<feature type="signal peptide" evidence="14">
    <location>
        <begin position="1"/>
        <end position="19"/>
    </location>
</feature>
<feature type="active site" evidence="11">
    <location>
        <position position="287"/>
    </location>
</feature>
<dbReference type="GO" id="GO:0005783">
    <property type="term" value="C:endoplasmic reticulum"/>
    <property type="evidence" value="ECO:0007669"/>
    <property type="project" value="TreeGrafter"/>
</dbReference>
<evidence type="ECO:0000256" key="3">
    <source>
        <dbReference type="ARBA" id="ARBA00007658"/>
    </source>
</evidence>
<feature type="disulfide bond" evidence="12">
    <location>
        <begin position="352"/>
        <end position="381"/>
    </location>
</feature>
<evidence type="ECO:0000256" key="10">
    <source>
        <dbReference type="ARBA" id="ARBA00048605"/>
    </source>
</evidence>
<dbReference type="EC" id="3.2.1.-" evidence="13"/>
<keyword evidence="7" id="KW-0325">Glycoprotein</keyword>
<feature type="active site" description="Proton donor" evidence="11">
    <location>
        <position position="395"/>
    </location>
</feature>
<dbReference type="GO" id="GO:0016020">
    <property type="term" value="C:membrane"/>
    <property type="evidence" value="ECO:0007669"/>
    <property type="project" value="InterPro"/>
</dbReference>
<dbReference type="FunFam" id="1.50.10.10:FF:000047">
    <property type="entry name" value="Mannosyl-oligosaccharide alpha-1,2-mannosidase"/>
    <property type="match status" value="1"/>
</dbReference>
<comment type="caution">
    <text evidence="15">The sequence shown here is derived from an EMBL/GenBank/DDBJ whole genome shotgun (WGS) entry which is preliminary data.</text>
</comment>
<dbReference type="PRINTS" id="PR00747">
    <property type="entry name" value="GLYHDRLASE47"/>
</dbReference>
<evidence type="ECO:0000256" key="6">
    <source>
        <dbReference type="ARBA" id="ARBA00023157"/>
    </source>
</evidence>
<evidence type="ECO:0000256" key="5">
    <source>
        <dbReference type="ARBA" id="ARBA00022801"/>
    </source>
</evidence>
<dbReference type="Gene3D" id="1.50.10.10">
    <property type="match status" value="1"/>
</dbReference>
<evidence type="ECO:0000256" key="11">
    <source>
        <dbReference type="PIRSR" id="PIRSR601382-1"/>
    </source>
</evidence>
<dbReference type="EMBL" id="CAJPDS010000007">
    <property type="protein sequence ID" value="CAF9909114.1"/>
    <property type="molecule type" value="Genomic_DNA"/>
</dbReference>
<dbReference type="InterPro" id="IPR050749">
    <property type="entry name" value="Glycosyl_Hydrolase_47"/>
</dbReference>
<dbReference type="GO" id="GO:0036503">
    <property type="term" value="P:ERAD pathway"/>
    <property type="evidence" value="ECO:0007669"/>
    <property type="project" value="UniProtKB-ARBA"/>
</dbReference>
<evidence type="ECO:0000256" key="1">
    <source>
        <dbReference type="ARBA" id="ARBA00001913"/>
    </source>
</evidence>
<dbReference type="OrthoDB" id="8118055at2759"/>
<comment type="pathway">
    <text evidence="2">Protein modification; protein glycosylation.</text>
</comment>
<dbReference type="InterPro" id="IPR012341">
    <property type="entry name" value="6hp_glycosidase-like_sf"/>
</dbReference>
<protein>
    <recommendedName>
        <fullName evidence="13">alpha-1,2-Mannosidase</fullName>
        <ecNumber evidence="13">3.2.1.-</ecNumber>
    </recommendedName>
</protein>
<keyword evidence="5 13" id="KW-0378">Hydrolase</keyword>
<dbReference type="Proteomes" id="UP000664521">
    <property type="component" value="Unassembled WGS sequence"/>
</dbReference>
<dbReference type="Pfam" id="PF01532">
    <property type="entry name" value="Glyco_hydro_47"/>
    <property type="match status" value="1"/>
</dbReference>
<keyword evidence="6 12" id="KW-1015">Disulfide bond</keyword>
<dbReference type="UniPathway" id="UPA00378"/>
<dbReference type="SUPFAM" id="SSF48225">
    <property type="entry name" value="Seven-hairpin glycosidases"/>
    <property type="match status" value="1"/>
</dbReference>
<evidence type="ECO:0000256" key="7">
    <source>
        <dbReference type="ARBA" id="ARBA00023180"/>
    </source>
</evidence>
<organism evidence="15 16">
    <name type="scientific">Heterodermia speciosa</name>
    <dbReference type="NCBI Taxonomy" id="116794"/>
    <lineage>
        <taxon>Eukaryota</taxon>
        <taxon>Fungi</taxon>
        <taxon>Dikarya</taxon>
        <taxon>Ascomycota</taxon>
        <taxon>Pezizomycotina</taxon>
        <taxon>Lecanoromycetes</taxon>
        <taxon>OSLEUM clade</taxon>
        <taxon>Lecanoromycetidae</taxon>
        <taxon>Caliciales</taxon>
        <taxon>Physciaceae</taxon>
        <taxon>Heterodermia</taxon>
    </lineage>
</organism>
<comment type="catalytic activity">
    <reaction evidence="9">
        <text>N(4)-(alpha-D-Man-(1-&gt;2)-alpha-D-Man-(1-&gt;2)-alpha-D-Man-(1-&gt;3)-[alpha-D-Man-(1-&gt;3)-[alpha-D-Man-(1-&gt;2)-alpha-D-Man-(1-&gt;6)]-alpha-D-Man-(1-&gt;6)]-beta-D-Man-(1-&gt;4)-beta-D-GlcNAc-(1-&gt;4)-beta-D-GlcNAc)-L-asparaginyl-[protein] (N-glucan mannose isomer 8A1,2,3B1,3) + 3 H2O = N(4)-(alpha-D-Man-(1-&gt;3)-[alpha-D-Man-(1-&gt;3)-[alpha-D-Man-(1-&gt;6)]-alpha-D-Man-(1-&gt;6)]-beta-D-Man-(1-&gt;4)-beta-D-GlcNAc-(1-&gt;4)-beta-D-GlcNAc)-L-asparaginyl-[protein] (N-glucan mannose isomer 5A1,2) + 3 beta-D-mannose</text>
        <dbReference type="Rhea" id="RHEA:56028"/>
        <dbReference type="Rhea" id="RHEA-COMP:14358"/>
        <dbReference type="Rhea" id="RHEA-COMP:14367"/>
        <dbReference type="ChEBI" id="CHEBI:15377"/>
        <dbReference type="ChEBI" id="CHEBI:28563"/>
        <dbReference type="ChEBI" id="CHEBI:59087"/>
        <dbReference type="ChEBI" id="CHEBI:60628"/>
        <dbReference type="EC" id="3.2.1.113"/>
    </reaction>
</comment>
<dbReference type="GO" id="GO:0005509">
    <property type="term" value="F:calcium ion binding"/>
    <property type="evidence" value="ECO:0007669"/>
    <property type="project" value="InterPro"/>
</dbReference>
<proteinExistence type="inferred from homology"/>
<name>A0A8H3ID19_9LECA</name>
<evidence type="ECO:0000313" key="16">
    <source>
        <dbReference type="Proteomes" id="UP000664521"/>
    </source>
</evidence>
<comment type="catalytic activity">
    <reaction evidence="10">
        <text>N(4)-(alpha-D-Man-(1-&gt;2)-alpha-D-Man-(1-&gt;2)-alpha-D-Man-(1-&gt;3)-[alpha-D-Man-(1-&gt;2)-alpha-D-Man-(1-&gt;3)-[alpha-D-Man-(1-&gt;2)-alpha-D-Man-(1-&gt;6)]-alpha-D-Man-(1-&gt;6)]-beta-D-Man-(1-&gt;4)-beta-D-GlcNAc-(1-&gt;4)-beta-D-GlcNAc)-L-asparaginyl-[protein] (N-glucan mannose isomer 9A1,2,3B1,2,3) + 4 H2O = N(4)-(alpha-D-Man-(1-&gt;3)-[alpha-D-Man-(1-&gt;3)-[alpha-D-Man-(1-&gt;6)]-alpha-D-Man-(1-&gt;6)]-beta-D-Man-(1-&gt;4)-beta-D-GlcNAc-(1-&gt;4)-beta-D-GlcNAc)-L-asparaginyl-[protein] (N-glucan mannose isomer 5A1,2) + 4 beta-D-mannose</text>
        <dbReference type="Rhea" id="RHEA:56008"/>
        <dbReference type="Rhea" id="RHEA-COMP:14356"/>
        <dbReference type="Rhea" id="RHEA-COMP:14367"/>
        <dbReference type="ChEBI" id="CHEBI:15377"/>
        <dbReference type="ChEBI" id="CHEBI:28563"/>
        <dbReference type="ChEBI" id="CHEBI:59087"/>
        <dbReference type="ChEBI" id="CHEBI:139493"/>
        <dbReference type="EC" id="3.2.1.113"/>
    </reaction>
</comment>
<feature type="active site" description="Proton donor" evidence="11">
    <location>
        <position position="142"/>
    </location>
</feature>
<gene>
    <name evidence="15" type="primary">MNS1B</name>
    <name evidence="15" type="ORF">HETSPECPRED_008837</name>
</gene>
<dbReference type="AlphaFoldDB" id="A0A8H3ID19"/>
<comment type="similarity">
    <text evidence="3 13">Belongs to the glycosyl hydrolase 47 family.</text>
</comment>
<evidence type="ECO:0000256" key="12">
    <source>
        <dbReference type="PIRSR" id="PIRSR601382-3"/>
    </source>
</evidence>
<evidence type="ECO:0000256" key="2">
    <source>
        <dbReference type="ARBA" id="ARBA00004922"/>
    </source>
</evidence>
<comment type="cofactor">
    <cofactor evidence="1">
        <name>Ca(2+)</name>
        <dbReference type="ChEBI" id="CHEBI:29108"/>
    </cofactor>
</comment>
<dbReference type="GO" id="GO:0005975">
    <property type="term" value="P:carbohydrate metabolic process"/>
    <property type="evidence" value="ECO:0007669"/>
    <property type="project" value="InterPro"/>
</dbReference>
<evidence type="ECO:0000256" key="8">
    <source>
        <dbReference type="ARBA" id="ARBA00023295"/>
    </source>
</evidence>